<dbReference type="Pfam" id="PF13649">
    <property type="entry name" value="Methyltransf_25"/>
    <property type="match status" value="1"/>
</dbReference>
<dbReference type="CDD" id="cd02440">
    <property type="entry name" value="AdoMet_MTases"/>
    <property type="match status" value="1"/>
</dbReference>
<evidence type="ECO:0000313" key="4">
    <source>
        <dbReference type="EMBL" id="VFK23982.1"/>
    </source>
</evidence>
<dbReference type="GO" id="GO:0008168">
    <property type="term" value="F:methyltransferase activity"/>
    <property type="evidence" value="ECO:0007669"/>
    <property type="project" value="UniProtKB-KW"/>
</dbReference>
<protein>
    <submittedName>
        <fullName evidence="4">Methyltransferase domain-containing protein</fullName>
    </submittedName>
</protein>
<evidence type="ECO:0000313" key="2">
    <source>
        <dbReference type="EMBL" id="VFJ73743.1"/>
    </source>
</evidence>
<dbReference type="EMBL" id="CAADEZ010000738">
    <property type="protein sequence ID" value="VFJ73743.1"/>
    <property type="molecule type" value="Genomic_DNA"/>
</dbReference>
<dbReference type="InterPro" id="IPR029063">
    <property type="entry name" value="SAM-dependent_MTases_sf"/>
</dbReference>
<reference evidence="4" key="1">
    <citation type="submission" date="2019-02" db="EMBL/GenBank/DDBJ databases">
        <authorList>
            <person name="Gruber-Vodicka R. H."/>
            <person name="Seah K. B. B."/>
        </authorList>
    </citation>
    <scope>NUCLEOTIDE SEQUENCE</scope>
    <source>
        <strain evidence="2">BECK_BZ163</strain>
        <strain evidence="4">BECK_BZ164</strain>
        <strain evidence="3">BECK_BZ165</strain>
    </source>
</reference>
<dbReference type="InterPro" id="IPR041698">
    <property type="entry name" value="Methyltransf_25"/>
</dbReference>
<proteinExistence type="predicted"/>
<dbReference type="Gene3D" id="3.40.50.150">
    <property type="entry name" value="Vaccinia Virus protein VP39"/>
    <property type="match status" value="1"/>
</dbReference>
<evidence type="ECO:0000259" key="1">
    <source>
        <dbReference type="Pfam" id="PF13649"/>
    </source>
</evidence>
<keyword evidence="4" id="KW-0489">Methyltransferase</keyword>
<name>A0A450X3U6_9GAMM</name>
<keyword evidence="4" id="KW-0808">Transferase</keyword>
<feature type="domain" description="Methyltransferase" evidence="1">
    <location>
        <begin position="58"/>
        <end position="116"/>
    </location>
</feature>
<dbReference type="GO" id="GO:0032259">
    <property type="term" value="P:methylation"/>
    <property type="evidence" value="ECO:0007669"/>
    <property type="project" value="UniProtKB-KW"/>
</dbReference>
<dbReference type="SUPFAM" id="SSF53335">
    <property type="entry name" value="S-adenosyl-L-methionine-dependent methyltransferases"/>
    <property type="match status" value="1"/>
</dbReference>
<sequence>MSFLFLKIAFHSTKKAYTENSSILQLTCGTSDVIMMSGYYDYDLIAKELLRSDIGRNVLELGCGTGLILEKLLENDGLSIHGVDITEEMLDIARFRLKRFDNISLSRENVTSLSLDKKVPGQKIRYGFFLLGVWTNGQLVVI</sequence>
<dbReference type="AlphaFoldDB" id="A0A450X3U6"/>
<dbReference type="EMBL" id="CAADFA010000843">
    <property type="protein sequence ID" value="VFJ75420.1"/>
    <property type="molecule type" value="Genomic_DNA"/>
</dbReference>
<accession>A0A450X3U6</accession>
<organism evidence="4">
    <name type="scientific">Candidatus Kentrum sp. FM</name>
    <dbReference type="NCBI Taxonomy" id="2126340"/>
    <lineage>
        <taxon>Bacteria</taxon>
        <taxon>Pseudomonadati</taxon>
        <taxon>Pseudomonadota</taxon>
        <taxon>Gammaproteobacteria</taxon>
        <taxon>Candidatus Kentrum</taxon>
    </lineage>
</organism>
<dbReference type="EMBL" id="CAADFL010000961">
    <property type="protein sequence ID" value="VFK23982.1"/>
    <property type="molecule type" value="Genomic_DNA"/>
</dbReference>
<evidence type="ECO:0000313" key="3">
    <source>
        <dbReference type="EMBL" id="VFJ75420.1"/>
    </source>
</evidence>
<gene>
    <name evidence="2" type="ORF">BECKFM1743A_GA0114220_107383</name>
    <name evidence="4" type="ORF">BECKFM1743B_GA0114221_109612</name>
    <name evidence="3" type="ORF">BECKFM1743C_GA0114222_108433</name>
</gene>